<feature type="region of interest" description="Disordered" evidence="1">
    <location>
        <begin position="110"/>
        <end position="131"/>
    </location>
</feature>
<feature type="transmembrane region" description="Helical" evidence="2">
    <location>
        <begin position="42"/>
        <end position="66"/>
    </location>
</feature>
<keyword evidence="3" id="KW-0648">Protein biosynthesis</keyword>
<feature type="non-terminal residue" evidence="3">
    <location>
        <position position="1"/>
    </location>
</feature>
<evidence type="ECO:0000256" key="1">
    <source>
        <dbReference type="SAM" id="MobiDB-lite"/>
    </source>
</evidence>
<reference evidence="3" key="1">
    <citation type="submission" date="2012-11" db="EMBL/GenBank/DDBJ databases">
        <authorList>
            <person name="Lucero-Rivera Y.E."/>
            <person name="Tovar-Ramirez D."/>
        </authorList>
    </citation>
    <scope>NUCLEOTIDE SEQUENCE</scope>
    <source>
        <tissue evidence="3">Salivary gland</tissue>
    </source>
</reference>
<protein>
    <submittedName>
        <fullName evidence="3">Putative translation initiation factor if-2</fullName>
    </submittedName>
</protein>
<proteinExistence type="evidence at transcript level"/>
<accession>L7MFQ5</accession>
<sequence>LLGAVAHAACAPRRTPGLRVAAPAQDSATMHPGRKGVDSETAFVIAIIVVFIVIGVFVFIYACCVTEEKLKAATKKKASQKKKDTAAPAAAAAPAAPAAAAPAAPVAPAADSKAKPSASAAPSPVKNSGGDTRSAEIVLTVQEASPSVSQHHQPAPAGPVMSELTPTWKPLNTDPRRNGIKSVASEVAPASQSTPTACDRAYSVHL</sequence>
<name>L7MFQ5_RHIPC</name>
<keyword evidence="2" id="KW-0472">Membrane</keyword>
<dbReference type="EMBL" id="GACK01002214">
    <property type="protein sequence ID" value="JAA62820.1"/>
    <property type="molecule type" value="mRNA"/>
</dbReference>
<dbReference type="AlphaFoldDB" id="L7MFQ5"/>
<feature type="compositionally biased region" description="Low complexity" evidence="1">
    <location>
        <begin position="110"/>
        <end position="124"/>
    </location>
</feature>
<organism evidence="3">
    <name type="scientific">Rhipicephalus pulchellus</name>
    <name type="common">Yellow backed tick</name>
    <name type="synonym">Dermacentor pulchellus</name>
    <dbReference type="NCBI Taxonomy" id="72859"/>
    <lineage>
        <taxon>Eukaryota</taxon>
        <taxon>Metazoa</taxon>
        <taxon>Ecdysozoa</taxon>
        <taxon>Arthropoda</taxon>
        <taxon>Chelicerata</taxon>
        <taxon>Arachnida</taxon>
        <taxon>Acari</taxon>
        <taxon>Parasitiformes</taxon>
        <taxon>Ixodida</taxon>
        <taxon>Ixodoidea</taxon>
        <taxon>Ixodidae</taxon>
        <taxon>Rhipicephalinae</taxon>
        <taxon>Rhipicephalus</taxon>
        <taxon>Rhipicephalus</taxon>
    </lineage>
</organism>
<keyword evidence="2" id="KW-1133">Transmembrane helix</keyword>
<feature type="compositionally biased region" description="Polar residues" evidence="1">
    <location>
        <begin position="143"/>
        <end position="152"/>
    </location>
</feature>
<evidence type="ECO:0000256" key="2">
    <source>
        <dbReference type="SAM" id="Phobius"/>
    </source>
</evidence>
<dbReference type="GO" id="GO:0003743">
    <property type="term" value="F:translation initiation factor activity"/>
    <property type="evidence" value="ECO:0007669"/>
    <property type="project" value="UniProtKB-KW"/>
</dbReference>
<reference evidence="3" key="2">
    <citation type="journal article" date="2015" name="J. Proteomics">
        <title>Sexual differences in the sialomes of the zebra tick, Rhipicephalus pulchellus.</title>
        <authorList>
            <person name="Tan A.W."/>
            <person name="Francischetti I.M."/>
            <person name="Slovak M."/>
            <person name="Kini R.M."/>
            <person name="Ribeiro J.M."/>
        </authorList>
    </citation>
    <scope>NUCLEOTIDE SEQUENCE</scope>
    <source>
        <tissue evidence="3">Salivary gland</tissue>
    </source>
</reference>
<evidence type="ECO:0000313" key="3">
    <source>
        <dbReference type="EMBL" id="JAA62820.1"/>
    </source>
</evidence>
<keyword evidence="2" id="KW-0812">Transmembrane</keyword>
<feature type="region of interest" description="Disordered" evidence="1">
    <location>
        <begin position="143"/>
        <end position="164"/>
    </location>
</feature>
<keyword evidence="3" id="KW-0396">Initiation factor</keyword>
<feature type="region of interest" description="Disordered" evidence="1">
    <location>
        <begin position="184"/>
        <end position="206"/>
    </location>
</feature>